<dbReference type="RefSeq" id="WP_167680424.1">
    <property type="nucleotide sequence ID" value="NZ_CP050315.1"/>
</dbReference>
<sequence length="199" mass="22790">MLSMHNEVAFSDFDDAAKMIDDLMTPSSVGQVTNQTSDIEQVSEQDIDAILARRDKIVFYILSDAQLRRSENRANLAMKLNVSIAVLMKDLKALTHPDVWRGHKNRLKEQLIFSQRQAELLLENRKNEVTGLVLKFKPFTAHSIIDLTERFRCTPSAILQDINQLKCPKYWYTHHIAGNHSVVKKASAALKFARIHLTY</sequence>
<dbReference type="AlphaFoldDB" id="A0A6G9QPV5"/>
<dbReference type="Proteomes" id="UP000502608">
    <property type="component" value="Plasmid pPN3F2_2"/>
</dbReference>
<keyword evidence="1" id="KW-0614">Plasmid</keyword>
<name>A0A6G9QPV5_9GAMM</name>
<organism evidence="1 2">
    <name type="scientific">Shewanella aestuarii</name>
    <dbReference type="NCBI Taxonomy" id="1028752"/>
    <lineage>
        <taxon>Bacteria</taxon>
        <taxon>Pseudomonadati</taxon>
        <taxon>Pseudomonadota</taxon>
        <taxon>Gammaproteobacteria</taxon>
        <taxon>Alteromonadales</taxon>
        <taxon>Shewanellaceae</taxon>
        <taxon>Shewanella</taxon>
    </lineage>
</organism>
<keyword evidence="2" id="KW-1185">Reference proteome</keyword>
<gene>
    <name evidence="1" type="ORF">HBH39_19160</name>
</gene>
<dbReference type="KEGG" id="saes:HBH39_19160"/>
<proteinExistence type="predicted"/>
<accession>A0A6G9QPV5</accession>
<dbReference type="EMBL" id="CP050315">
    <property type="protein sequence ID" value="QIR16596.1"/>
    <property type="molecule type" value="Genomic_DNA"/>
</dbReference>
<evidence type="ECO:0000313" key="1">
    <source>
        <dbReference type="EMBL" id="QIR16596.1"/>
    </source>
</evidence>
<reference evidence="1 2" key="1">
    <citation type="submission" date="2020-03" db="EMBL/GenBank/DDBJ databases">
        <title>Complete genome sequence of Shewanella sp.</title>
        <authorList>
            <person name="Kim Y.-S."/>
            <person name="Kim S.-J."/>
            <person name="Jung H.-K."/>
            <person name="Kim K.-H."/>
        </authorList>
    </citation>
    <scope>NUCLEOTIDE SEQUENCE [LARGE SCALE GENOMIC DNA]</scope>
    <source>
        <strain evidence="1 2">PN3F2</strain>
        <plasmid evidence="1 2">pPN3F2_2</plasmid>
    </source>
</reference>
<protein>
    <submittedName>
        <fullName evidence="1">Uncharacterized protein</fullName>
    </submittedName>
</protein>
<evidence type="ECO:0000313" key="2">
    <source>
        <dbReference type="Proteomes" id="UP000502608"/>
    </source>
</evidence>
<geneLocation type="plasmid" evidence="1 2">
    <name>pPN3F2_2</name>
</geneLocation>